<keyword evidence="4" id="KW-1185">Reference proteome</keyword>
<dbReference type="STRING" id="1513793.SAMN06296036_13134"/>
<accession>A0A1Y6CMB2</accession>
<dbReference type="Proteomes" id="UP000192907">
    <property type="component" value="Unassembled WGS sequence"/>
</dbReference>
<feature type="region of interest" description="Disordered" evidence="2">
    <location>
        <begin position="39"/>
        <end position="70"/>
    </location>
</feature>
<dbReference type="EMBL" id="FWZT01000031">
    <property type="protein sequence ID" value="SMF77351.1"/>
    <property type="molecule type" value="Genomic_DNA"/>
</dbReference>
<dbReference type="InterPro" id="IPR001646">
    <property type="entry name" value="5peptide_repeat"/>
</dbReference>
<dbReference type="PROSITE" id="PS51257">
    <property type="entry name" value="PROKAR_LIPOPROTEIN"/>
    <property type="match status" value="1"/>
</dbReference>
<keyword evidence="1" id="KW-0677">Repeat</keyword>
<dbReference type="PANTHER" id="PTHR47485:SF1">
    <property type="entry name" value="THYLAKOID LUMENAL 17.4 KDA PROTEIN, CHLOROPLASTIC"/>
    <property type="match status" value="1"/>
</dbReference>
<evidence type="ECO:0000256" key="2">
    <source>
        <dbReference type="SAM" id="MobiDB-lite"/>
    </source>
</evidence>
<dbReference type="RefSeq" id="WP_132325135.1">
    <property type="nucleotide sequence ID" value="NZ_FWZT01000031.1"/>
</dbReference>
<dbReference type="PANTHER" id="PTHR47485">
    <property type="entry name" value="THYLAKOID LUMENAL 17.4 KDA PROTEIN, CHLOROPLASTIC"/>
    <property type="match status" value="1"/>
</dbReference>
<dbReference type="OrthoDB" id="7304622at2"/>
<feature type="compositionally biased region" description="Basic and acidic residues" evidence="2">
    <location>
        <begin position="60"/>
        <end position="70"/>
    </location>
</feature>
<reference evidence="4" key="1">
    <citation type="submission" date="2017-04" db="EMBL/GenBank/DDBJ databases">
        <authorList>
            <person name="Varghese N."/>
            <person name="Submissions S."/>
        </authorList>
    </citation>
    <scope>NUCLEOTIDE SEQUENCE [LARGE SCALE GENOMIC DNA]</scope>
    <source>
        <strain evidence="4">RKEM611</strain>
    </source>
</reference>
<dbReference type="AlphaFoldDB" id="A0A1Y6CMB2"/>
<evidence type="ECO:0000256" key="1">
    <source>
        <dbReference type="ARBA" id="ARBA00022737"/>
    </source>
</evidence>
<organism evidence="3 4">
    <name type="scientific">Pseudobacteriovorax antillogorgiicola</name>
    <dbReference type="NCBI Taxonomy" id="1513793"/>
    <lineage>
        <taxon>Bacteria</taxon>
        <taxon>Pseudomonadati</taxon>
        <taxon>Bdellovibrionota</taxon>
        <taxon>Oligoflexia</taxon>
        <taxon>Oligoflexales</taxon>
        <taxon>Pseudobacteriovoracaceae</taxon>
        <taxon>Pseudobacteriovorax</taxon>
    </lineage>
</organism>
<evidence type="ECO:0000313" key="3">
    <source>
        <dbReference type="EMBL" id="SMF77351.1"/>
    </source>
</evidence>
<protein>
    <submittedName>
        <fullName evidence="3">Uncharacterized protein YjbI, contains pentapeptide repeats</fullName>
    </submittedName>
</protein>
<dbReference type="Gene3D" id="2.160.20.80">
    <property type="entry name" value="E3 ubiquitin-protein ligase SopA"/>
    <property type="match status" value="1"/>
</dbReference>
<sequence>MDLVMLRLSAQPLSMILLSFVISSCGKAAFQFKASRAQDATERPSEGQSIPRQLPPILSQEERDTVEPQETKVTIIIEESPVKISKPPMHLDEPDVEAEIVPYPPHPFQKPDDDHEDDELPLGSLCHDIQKNLFTACEQSPLFFGPQLVFENLNLSRTWLSQTNLSRSILRLSNLQESCGQGIQLSGGLLANNNFYRSDYRGANFSRASIAKSNFSSSLLSQANFSDSQVEEADFSGSCLNQSNFSAAQLKGQINFSGSDLSGTTFAGASFSLGIDFSAARLQGANFQGATWQPSSKATSFNINFADADLRGANFLRSDVTGLNFSGAQLEGATWTDGRICSEQSVGVCR</sequence>
<gene>
    <name evidence="3" type="ORF">SAMN06296036_13134</name>
</gene>
<dbReference type="Pfam" id="PF00805">
    <property type="entry name" value="Pentapeptide"/>
    <property type="match status" value="3"/>
</dbReference>
<evidence type="ECO:0000313" key="4">
    <source>
        <dbReference type="Proteomes" id="UP000192907"/>
    </source>
</evidence>
<proteinExistence type="predicted"/>
<name>A0A1Y6CMB2_9BACT</name>
<dbReference type="SUPFAM" id="SSF141571">
    <property type="entry name" value="Pentapeptide repeat-like"/>
    <property type="match status" value="1"/>
</dbReference>